<evidence type="ECO:0000313" key="8">
    <source>
        <dbReference type="Proteomes" id="UP000249782"/>
    </source>
</evidence>
<comment type="similarity">
    <text evidence="6">Belongs to the creatininase superfamily. FAPy deformylase family.</text>
</comment>
<comment type="caution">
    <text evidence="7">The sequence shown here is derived from an EMBL/GenBank/DDBJ whole genome shotgun (WGS) entry which is preliminary data.</text>
</comment>
<comment type="subunit">
    <text evidence="6">Homodimer.</text>
</comment>
<dbReference type="Proteomes" id="UP000249782">
    <property type="component" value="Unassembled WGS sequence"/>
</dbReference>
<proteinExistence type="inferred from homology"/>
<feature type="binding site" evidence="6">
    <location>
        <position position="33"/>
    </location>
    <ligand>
        <name>Fe cation</name>
        <dbReference type="ChEBI" id="CHEBI:24875"/>
        <label>1</label>
    </ligand>
</feature>
<feature type="binding site" evidence="6">
    <location>
        <position position="35"/>
    </location>
    <ligand>
        <name>Fe cation</name>
        <dbReference type="ChEBI" id="CHEBI:24875"/>
        <label>2</label>
    </ligand>
</feature>
<evidence type="ECO:0000313" key="7">
    <source>
        <dbReference type="EMBL" id="RAO78581.1"/>
    </source>
</evidence>
<reference evidence="7 8" key="1">
    <citation type="submission" date="2018-06" db="EMBL/GenBank/DDBJ databases">
        <title>Draft genome sequence of hyperthermophilic methanogen Methanothermobacter tenebrarum sp. MCM-B 1447.</title>
        <authorList>
            <person name="Pore S.D."/>
            <person name="Dagar S."/>
            <person name="Dhakephalkar P.K."/>
        </authorList>
    </citation>
    <scope>NUCLEOTIDE SEQUENCE [LARGE SCALE GENOMIC DNA]</scope>
    <source>
        <strain evidence="7 8">MCM B 1447</strain>
    </source>
</reference>
<dbReference type="InterPro" id="IPR003785">
    <property type="entry name" value="Creatininase/forma_Hydrolase"/>
</dbReference>
<dbReference type="HAMAP" id="MF_02116">
    <property type="entry name" value="FAPy_deform"/>
    <property type="match status" value="1"/>
</dbReference>
<evidence type="ECO:0000256" key="2">
    <source>
        <dbReference type="ARBA" id="ARBA00022723"/>
    </source>
</evidence>
<dbReference type="GO" id="GO:0008198">
    <property type="term" value="F:ferrous iron binding"/>
    <property type="evidence" value="ECO:0007669"/>
    <property type="project" value="UniProtKB-UniRule"/>
</dbReference>
<evidence type="ECO:0000256" key="4">
    <source>
        <dbReference type="ARBA" id="ARBA00022833"/>
    </source>
</evidence>
<feature type="binding site" evidence="6">
    <location>
        <position position="114"/>
    </location>
    <ligand>
        <name>Fe cation</name>
        <dbReference type="ChEBI" id="CHEBI:24875"/>
        <label>1</label>
    </ligand>
</feature>
<gene>
    <name evidence="6 7" type="primary">arfB</name>
    <name evidence="7" type="ORF">DPC56_07450</name>
</gene>
<dbReference type="GO" id="GO:0043729">
    <property type="term" value="F:2-amino-5-formylamino-6-(5-phosphoribosylamino)pyrimidin-4(3H)-one formate-lyase activity"/>
    <property type="evidence" value="ECO:0007669"/>
    <property type="project" value="UniProtKB-EC"/>
</dbReference>
<feature type="binding site" evidence="6">
    <location>
        <position position="44"/>
    </location>
    <ligand>
        <name>Fe cation</name>
        <dbReference type="ChEBI" id="CHEBI:24875"/>
        <label>2</label>
    </ligand>
</feature>
<evidence type="ECO:0000256" key="6">
    <source>
        <dbReference type="HAMAP-Rule" id="MF_02116"/>
    </source>
</evidence>
<keyword evidence="5 6" id="KW-0408">Iron</keyword>
<accession>A0A328PBT5</accession>
<keyword evidence="8" id="KW-1185">Reference proteome</keyword>
<organism evidence="7 8">
    <name type="scientific">Methanothermobacter tenebrarum</name>
    <dbReference type="NCBI Taxonomy" id="680118"/>
    <lineage>
        <taxon>Archaea</taxon>
        <taxon>Methanobacteriati</taxon>
        <taxon>Methanobacteriota</taxon>
        <taxon>Methanomada group</taxon>
        <taxon>Methanobacteria</taxon>
        <taxon>Methanobacteriales</taxon>
        <taxon>Methanobacteriaceae</taxon>
        <taxon>Methanothermobacter</taxon>
    </lineage>
</organism>
<sequence>MESKNIRLNYDSGNIISPEIHKIGILAIGSHLENHGPALPIDTDAKIASYLALEASNRTGAKFLGIIYAATEHPYIKHGIHIKPIELVDKHLKPILKCAKRSLKIQKVLIVNGHGGNTKIKKYLPTIAEETGIKIKLNNRIVEIEGPHAGSGELSIGLILGITDPKRLRECENIREYPEIGMIGLKEARERDKKIDESAKQLENEGINADPILGKSLLEEALEDIIKDIKLLLDD</sequence>
<dbReference type="Gene3D" id="3.40.50.10310">
    <property type="entry name" value="Creatininase"/>
    <property type="match status" value="1"/>
</dbReference>
<dbReference type="Pfam" id="PF02633">
    <property type="entry name" value="Creatininase"/>
    <property type="match status" value="1"/>
</dbReference>
<dbReference type="UniPathway" id="UPA00275"/>
<dbReference type="AlphaFoldDB" id="A0A328PBT5"/>
<comment type="cofactor">
    <cofactor evidence="6">
        <name>Fe(2+)</name>
        <dbReference type="ChEBI" id="CHEBI:29033"/>
    </cofactor>
    <cofactor evidence="6">
        <name>Zn(2+)</name>
        <dbReference type="ChEBI" id="CHEBI:29105"/>
    </cofactor>
    <text evidence="6">Requires an additional second metal ion that could be Fe(2+) or Zn(2+).</text>
</comment>
<dbReference type="OrthoDB" id="46121at2157"/>
<comment type="catalytic activity">
    <reaction evidence="6">
        <text>2-amino-5-formylamino-6-(5-phospho-D-ribosylamino)pyrimidin-4(3H)-one + H2O = 2,5-diamino-6-(1-D-ribosylamino)pyrimidin-4(3H)-one 5'-phosphate + formate + H(+)</text>
        <dbReference type="Rhea" id="RHEA:27282"/>
        <dbReference type="ChEBI" id="CHEBI:15377"/>
        <dbReference type="ChEBI" id="CHEBI:15378"/>
        <dbReference type="ChEBI" id="CHEBI:15740"/>
        <dbReference type="ChEBI" id="CHEBI:57258"/>
        <dbReference type="ChEBI" id="CHEBI:59545"/>
        <dbReference type="EC" id="3.5.1.102"/>
    </reaction>
</comment>
<comment type="pathway">
    <text evidence="6">Cofactor biosynthesis; coenzyme F420 biosynthesis.</text>
</comment>
<dbReference type="EMBL" id="QLOE01000011">
    <property type="protein sequence ID" value="RAO78581.1"/>
    <property type="molecule type" value="Genomic_DNA"/>
</dbReference>
<evidence type="ECO:0000256" key="5">
    <source>
        <dbReference type="ARBA" id="ARBA00023004"/>
    </source>
</evidence>
<dbReference type="InterPro" id="IPR024901">
    <property type="entry name" value="FAPy_deformylase"/>
</dbReference>
<keyword evidence="3 6" id="KW-0378">Hydrolase</keyword>
<comment type="cofactor">
    <cofactor evidence="6">
        <name>Fe(2+)</name>
        <dbReference type="ChEBI" id="CHEBI:29033"/>
    </cofactor>
    <text evidence="6">Requires one Fe(2+) ion for activity.</text>
</comment>
<dbReference type="PANTHER" id="PTHR35005:SF1">
    <property type="entry name" value="2-AMINO-5-FORMYLAMINO-6-RIBOSYLAMINOPYRIMIDIN-4(3H)-ONE 5'-MONOPHOSPHATE DEFORMYLASE"/>
    <property type="match status" value="1"/>
</dbReference>
<keyword evidence="2 6" id="KW-0479">Metal-binding</keyword>
<feature type="binding site" evidence="6">
    <location>
        <position position="44"/>
    </location>
    <ligand>
        <name>Fe cation</name>
        <dbReference type="ChEBI" id="CHEBI:24875"/>
        <label>1</label>
    </ligand>
</feature>
<dbReference type="GO" id="GO:0052645">
    <property type="term" value="P:F420-0 metabolic process"/>
    <property type="evidence" value="ECO:0007669"/>
    <property type="project" value="UniProtKB-UniRule"/>
</dbReference>
<dbReference type="PANTHER" id="PTHR35005">
    <property type="entry name" value="3-DEHYDRO-SCYLLO-INOSOSE HYDROLASE"/>
    <property type="match status" value="1"/>
</dbReference>
<dbReference type="NCBIfam" id="NF033501">
    <property type="entry name" value="ArfB_arch_rifla"/>
    <property type="match status" value="1"/>
</dbReference>
<evidence type="ECO:0000256" key="3">
    <source>
        <dbReference type="ARBA" id="ARBA00022801"/>
    </source>
</evidence>
<keyword evidence="4 6" id="KW-0862">Zinc</keyword>
<name>A0A328PBT5_9EURY</name>
<dbReference type="RefSeq" id="WP_112094447.1">
    <property type="nucleotide sequence ID" value="NZ_QLOE01000011.1"/>
</dbReference>
<dbReference type="UniPathway" id="UPA00071"/>
<protein>
    <recommendedName>
        <fullName evidence="6">2-amino-5-formylamino-6-ribosylaminopyrimidin-4(3H)-one 5'-monophosphate deformylase</fullName>
        <shortName evidence="6">FAPy deformylase</shortName>
        <ecNumber evidence="6">3.5.1.102</ecNumber>
    </recommendedName>
    <alternativeName>
        <fullName evidence="6">Formamide hydrolase</fullName>
    </alternativeName>
</protein>
<dbReference type="EC" id="3.5.1.102" evidence="6"/>
<dbReference type="InterPro" id="IPR024087">
    <property type="entry name" value="Creatininase-like_sf"/>
</dbReference>
<dbReference type="GO" id="GO:0009231">
    <property type="term" value="P:riboflavin biosynthetic process"/>
    <property type="evidence" value="ECO:0007669"/>
    <property type="project" value="UniProtKB-UniRule"/>
</dbReference>
<evidence type="ECO:0000256" key="1">
    <source>
        <dbReference type="ARBA" id="ARBA00001947"/>
    </source>
</evidence>
<comment type="function">
    <text evidence="6">Catalyzes the hydrolysis of the formamide of 2-amino-5-formylamino-6-ribosylamino-4(3H)-pyrimidinone 5'-monophosphate (FAPy) to form 2,5-diamino-6-ribosylamino-4(3H)-pyrimidinone 5'-phosphate (APy).</text>
</comment>
<comment type="cofactor">
    <cofactor evidence="1">
        <name>Zn(2+)</name>
        <dbReference type="ChEBI" id="CHEBI:29105"/>
    </cofactor>
</comment>
<dbReference type="SUPFAM" id="SSF102215">
    <property type="entry name" value="Creatininase"/>
    <property type="match status" value="1"/>
</dbReference>
<comment type="pathway">
    <text evidence="6">Cofactor biosynthesis; riboflavin biosynthesis.</text>
</comment>